<dbReference type="EMBL" id="LVJH01000003">
    <property type="protein sequence ID" value="OAB45373.1"/>
    <property type="molecule type" value="Genomic_DNA"/>
</dbReference>
<accession>A0A168N4A6</accession>
<feature type="transmembrane region" description="Helical" evidence="1">
    <location>
        <begin position="41"/>
        <end position="59"/>
    </location>
</feature>
<dbReference type="PIRSF" id="PIRSF021441">
    <property type="entry name" value="DUF1453"/>
    <property type="match status" value="1"/>
</dbReference>
<feature type="transmembrane region" description="Helical" evidence="1">
    <location>
        <begin position="103"/>
        <end position="121"/>
    </location>
</feature>
<feature type="transmembrane region" description="Helical" evidence="1">
    <location>
        <begin position="6"/>
        <end position="29"/>
    </location>
</feature>
<organism evidence="2 3">
    <name type="scientific">Paenibacillus glacialis</name>
    <dbReference type="NCBI Taxonomy" id="494026"/>
    <lineage>
        <taxon>Bacteria</taxon>
        <taxon>Bacillati</taxon>
        <taxon>Bacillota</taxon>
        <taxon>Bacilli</taxon>
        <taxon>Bacillales</taxon>
        <taxon>Paenibacillaceae</taxon>
        <taxon>Paenibacillus</taxon>
    </lineage>
</organism>
<reference evidence="2 3" key="1">
    <citation type="submission" date="2016-03" db="EMBL/GenBank/DDBJ databases">
        <title>Draft genome sequence of Paenibacillus glacialis DSM 22343.</title>
        <authorList>
            <person name="Shin S.-K."/>
            <person name="Yi H."/>
        </authorList>
    </citation>
    <scope>NUCLEOTIDE SEQUENCE [LARGE SCALE GENOMIC DNA]</scope>
    <source>
        <strain evidence="2 3">DSM 22343</strain>
    </source>
</reference>
<keyword evidence="1" id="KW-0812">Transmembrane</keyword>
<evidence type="ECO:0000313" key="3">
    <source>
        <dbReference type="Proteomes" id="UP000076967"/>
    </source>
</evidence>
<dbReference type="STRING" id="494026.PGLA_03735"/>
<feature type="transmembrane region" description="Helical" evidence="1">
    <location>
        <begin position="127"/>
        <end position="148"/>
    </location>
</feature>
<gene>
    <name evidence="2" type="ORF">PGLA_03735</name>
</gene>
<dbReference type="RefSeq" id="WP_068528886.1">
    <property type="nucleotide sequence ID" value="NZ_LVJH01000003.1"/>
</dbReference>
<sequence length="164" mass="18537">MPQISPSYLQIGTTLGAIVIALLTIFIRLKASSSPVTIKKILIPPLGMSTGFLMFVAPFTHVPLWSAAVAFVIGWFLFSYPLIRSTHFKVVDGQVYAERSRSFIVILFALLVVRTLLHQIIEQYISIAQTGSLFFLLAFGMIVRWRLFMLKEYKHITKSSDNLK</sequence>
<keyword evidence="1" id="KW-0472">Membrane</keyword>
<dbReference type="PANTHER" id="PTHR39164:SF1">
    <property type="entry name" value="PROTEIN CCDC"/>
    <property type="match status" value="1"/>
</dbReference>
<dbReference type="PANTHER" id="PTHR39164">
    <property type="entry name" value="PROTEIN CCDC"/>
    <property type="match status" value="1"/>
</dbReference>
<dbReference type="Pfam" id="PF07301">
    <property type="entry name" value="DUF1453"/>
    <property type="match status" value="1"/>
</dbReference>
<comment type="caution">
    <text evidence="2">The sequence shown here is derived from an EMBL/GenBank/DDBJ whole genome shotgun (WGS) entry which is preliminary data.</text>
</comment>
<dbReference type="InterPro" id="IPR031306">
    <property type="entry name" value="CcdC"/>
</dbReference>
<dbReference type="InterPro" id="IPR058247">
    <property type="entry name" value="DUF1453"/>
</dbReference>
<keyword evidence="1" id="KW-1133">Transmembrane helix</keyword>
<evidence type="ECO:0000313" key="2">
    <source>
        <dbReference type="EMBL" id="OAB45373.1"/>
    </source>
</evidence>
<proteinExistence type="predicted"/>
<name>A0A168N4A6_9BACL</name>
<feature type="transmembrane region" description="Helical" evidence="1">
    <location>
        <begin position="65"/>
        <end position="83"/>
    </location>
</feature>
<protein>
    <recommendedName>
        <fullName evidence="4">Cytochrome c biogenesis protein CcdC</fullName>
    </recommendedName>
</protein>
<keyword evidence="3" id="KW-1185">Reference proteome</keyword>
<dbReference type="AlphaFoldDB" id="A0A168N4A6"/>
<dbReference type="OrthoDB" id="120091at2"/>
<evidence type="ECO:0008006" key="4">
    <source>
        <dbReference type="Google" id="ProtNLM"/>
    </source>
</evidence>
<dbReference type="Proteomes" id="UP000076967">
    <property type="component" value="Unassembled WGS sequence"/>
</dbReference>
<evidence type="ECO:0000256" key="1">
    <source>
        <dbReference type="SAM" id="Phobius"/>
    </source>
</evidence>